<evidence type="ECO:0000313" key="1">
    <source>
        <dbReference type="Proteomes" id="UP000887540"/>
    </source>
</evidence>
<reference evidence="2" key="1">
    <citation type="submission" date="2022-11" db="UniProtKB">
        <authorList>
            <consortium name="WormBaseParasite"/>
        </authorList>
    </citation>
    <scope>IDENTIFICATION</scope>
</reference>
<dbReference type="AlphaFoldDB" id="A0A914ECU6"/>
<dbReference type="SUPFAM" id="SSF81383">
    <property type="entry name" value="F-box domain"/>
    <property type="match status" value="1"/>
</dbReference>
<accession>A0A914ECU6</accession>
<organism evidence="1 2">
    <name type="scientific">Acrobeloides nanus</name>
    <dbReference type="NCBI Taxonomy" id="290746"/>
    <lineage>
        <taxon>Eukaryota</taxon>
        <taxon>Metazoa</taxon>
        <taxon>Ecdysozoa</taxon>
        <taxon>Nematoda</taxon>
        <taxon>Chromadorea</taxon>
        <taxon>Rhabditida</taxon>
        <taxon>Tylenchina</taxon>
        <taxon>Cephalobomorpha</taxon>
        <taxon>Cephaloboidea</taxon>
        <taxon>Cephalobidae</taxon>
        <taxon>Acrobeloides</taxon>
    </lineage>
</organism>
<dbReference type="WBParaSite" id="ACRNAN_scaffold6892.g12894.t1">
    <property type="protein sequence ID" value="ACRNAN_scaffold6892.g12894.t1"/>
    <property type="gene ID" value="ACRNAN_scaffold6892.g12894"/>
</dbReference>
<sequence length="292" mass="34748">MRKASKSYQKLKLSKLKGRPVPDVFCDVLKCLEKKEVAKCELVCRWWNNDISKYQDILPLKRIYLLSFYKGEFHFTNSDVKEIYLASKYFTIFAEYYFIFRQCYFERFEFPWHPEDLRETVEKLNIVHRNIGKTISIGCFSHFIYFKTLSSVSYSSYLKSLKIIAMRKAEIGINWTRRNGLKKFIKDMPKKIDIHFYRDASESTAEPSSQDLIKFIETIEIYNKEISLFFHVQKPQKFYRKSANLDLDSIISEVASYLKDRPGVKITKMDPPNNAGYAKEYIIEKDNFDFKK</sequence>
<keyword evidence="1" id="KW-1185">Reference proteome</keyword>
<dbReference type="Proteomes" id="UP000887540">
    <property type="component" value="Unplaced"/>
</dbReference>
<proteinExistence type="predicted"/>
<evidence type="ECO:0000313" key="2">
    <source>
        <dbReference type="WBParaSite" id="ACRNAN_scaffold6892.g12894.t1"/>
    </source>
</evidence>
<name>A0A914ECU6_9BILA</name>
<protein>
    <submittedName>
        <fullName evidence="2">F-box domain-containing protein</fullName>
    </submittedName>
</protein>
<dbReference type="InterPro" id="IPR036047">
    <property type="entry name" value="F-box-like_dom_sf"/>
</dbReference>